<dbReference type="Pfam" id="PF02545">
    <property type="entry name" value="Maf"/>
    <property type="match status" value="1"/>
</dbReference>
<dbReference type="HAMAP" id="MF_00528">
    <property type="entry name" value="Maf"/>
    <property type="match status" value="1"/>
</dbReference>
<dbReference type="InterPro" id="IPR029001">
    <property type="entry name" value="ITPase-like_fam"/>
</dbReference>
<reference evidence="6" key="1">
    <citation type="journal article" date="2015" name="Proc. Natl. Acad. Sci. U.S.A.">
        <title>Networks of energetic and metabolic interactions define dynamics in microbial communities.</title>
        <authorList>
            <person name="Embree M."/>
            <person name="Liu J.K."/>
            <person name="Al-Bassam M.M."/>
            <person name="Zengler K."/>
        </authorList>
    </citation>
    <scope>NUCLEOTIDE SEQUENCE</scope>
</reference>
<dbReference type="PANTHER" id="PTHR43213:SF5">
    <property type="entry name" value="BIFUNCTIONAL DTTP_UTP PYROPHOSPHATASE_METHYLTRANSFERASE PROTEIN-RELATED"/>
    <property type="match status" value="1"/>
</dbReference>
<dbReference type="FunFam" id="3.90.950.10:FF:000005">
    <property type="entry name" value="7-methyl-GTP pyrophosphatase"/>
    <property type="match status" value="1"/>
</dbReference>
<keyword evidence="4" id="KW-0378">Hydrolase</keyword>
<dbReference type="CDD" id="cd00555">
    <property type="entry name" value="Maf"/>
    <property type="match status" value="1"/>
</dbReference>
<name>A0A0W8FV52_9ZZZZ</name>
<dbReference type="GO" id="GO:0005737">
    <property type="term" value="C:cytoplasm"/>
    <property type="evidence" value="ECO:0007669"/>
    <property type="project" value="UniProtKB-SubCell"/>
</dbReference>
<keyword evidence="5" id="KW-0546">Nucleotide metabolism</keyword>
<evidence type="ECO:0000256" key="2">
    <source>
        <dbReference type="ARBA" id="ARBA00004496"/>
    </source>
</evidence>
<evidence type="ECO:0000313" key="6">
    <source>
        <dbReference type="EMBL" id="KUG24708.1"/>
    </source>
</evidence>
<keyword evidence="3" id="KW-0963">Cytoplasm</keyword>
<dbReference type="AlphaFoldDB" id="A0A0W8FV52"/>
<dbReference type="SUPFAM" id="SSF52972">
    <property type="entry name" value="ITPase-like"/>
    <property type="match status" value="1"/>
</dbReference>
<evidence type="ECO:0000256" key="5">
    <source>
        <dbReference type="ARBA" id="ARBA00023080"/>
    </source>
</evidence>
<dbReference type="InterPro" id="IPR003697">
    <property type="entry name" value="Maf-like"/>
</dbReference>
<dbReference type="NCBIfam" id="TIGR00172">
    <property type="entry name" value="maf"/>
    <property type="match status" value="1"/>
</dbReference>
<evidence type="ECO:0000256" key="4">
    <source>
        <dbReference type="ARBA" id="ARBA00022801"/>
    </source>
</evidence>
<comment type="caution">
    <text evidence="6">The sequence shown here is derived from an EMBL/GenBank/DDBJ whole genome shotgun (WGS) entry which is preliminary data.</text>
</comment>
<comment type="cofactor">
    <cofactor evidence="1">
        <name>a divalent metal cation</name>
        <dbReference type="ChEBI" id="CHEBI:60240"/>
    </cofactor>
</comment>
<dbReference type="GO" id="GO:0047429">
    <property type="term" value="F:nucleoside triphosphate diphosphatase activity"/>
    <property type="evidence" value="ECO:0007669"/>
    <property type="project" value="InterPro"/>
</dbReference>
<protein>
    <submittedName>
        <fullName evidence="6">Septum formation protein maf</fullName>
    </submittedName>
</protein>
<sequence>MFHTSLPIYLASKSPRRRKLLKQLGINFKAFSVDLNEEIEDGEHPIKTVKRLASNKLNEAVKKVNEGIIITADTIVVLDKKIIGKPKNKNEAKLFLNNLSGKTHTVYTGFAIYNSATKKTIIDYEKTFVTFRKLSHNEINDYVASGSPLDKAGAYGIQDDFGAVFVSKIKGCYYNVVGLPLPKLYTSLQKIIF</sequence>
<evidence type="ECO:0000256" key="3">
    <source>
        <dbReference type="ARBA" id="ARBA00022490"/>
    </source>
</evidence>
<dbReference type="GO" id="GO:0009117">
    <property type="term" value="P:nucleotide metabolic process"/>
    <property type="evidence" value="ECO:0007669"/>
    <property type="project" value="UniProtKB-KW"/>
</dbReference>
<gene>
    <name evidence="6" type="ORF">ASZ90_005472</name>
</gene>
<accession>A0A0W8FV52</accession>
<proteinExistence type="inferred from homology"/>
<comment type="subcellular location">
    <subcellularLocation>
        <location evidence="2">Cytoplasm</location>
    </subcellularLocation>
</comment>
<dbReference type="PIRSF" id="PIRSF006305">
    <property type="entry name" value="Maf"/>
    <property type="match status" value="1"/>
</dbReference>
<dbReference type="PANTHER" id="PTHR43213">
    <property type="entry name" value="BIFUNCTIONAL DTTP/UTP PYROPHOSPHATASE/METHYLTRANSFERASE PROTEIN-RELATED"/>
    <property type="match status" value="1"/>
</dbReference>
<dbReference type="Gene3D" id="3.90.950.10">
    <property type="match status" value="1"/>
</dbReference>
<dbReference type="EMBL" id="LNQE01000830">
    <property type="protein sequence ID" value="KUG24708.1"/>
    <property type="molecule type" value="Genomic_DNA"/>
</dbReference>
<evidence type="ECO:0000256" key="1">
    <source>
        <dbReference type="ARBA" id="ARBA00001968"/>
    </source>
</evidence>
<organism evidence="6">
    <name type="scientific">hydrocarbon metagenome</name>
    <dbReference type="NCBI Taxonomy" id="938273"/>
    <lineage>
        <taxon>unclassified sequences</taxon>
        <taxon>metagenomes</taxon>
        <taxon>ecological metagenomes</taxon>
    </lineage>
</organism>